<keyword evidence="3" id="KW-1003">Cell membrane</keyword>
<keyword evidence="10" id="KW-1185">Reference proteome</keyword>
<comment type="caution">
    <text evidence="9">The sequence shown here is derived from an EMBL/GenBank/DDBJ whole genome shotgun (WGS) entry which is preliminary data.</text>
</comment>
<feature type="transmembrane region" description="Helical" evidence="7">
    <location>
        <begin position="96"/>
        <end position="116"/>
    </location>
</feature>
<evidence type="ECO:0000256" key="5">
    <source>
        <dbReference type="ARBA" id="ARBA00022989"/>
    </source>
</evidence>
<dbReference type="InterPro" id="IPR005115">
    <property type="entry name" value="Gly_transporter"/>
</dbReference>
<feature type="transmembrane region" description="Helical" evidence="7">
    <location>
        <begin position="154"/>
        <end position="173"/>
    </location>
</feature>
<dbReference type="PANTHER" id="PTHR30506:SF3">
    <property type="entry name" value="UPF0126 INNER MEMBRANE PROTEIN YADS-RELATED"/>
    <property type="match status" value="1"/>
</dbReference>
<comment type="subcellular location">
    <subcellularLocation>
        <location evidence="1">Cell membrane</location>
        <topology evidence="1">Multi-pass membrane protein</topology>
    </subcellularLocation>
</comment>
<evidence type="ECO:0000256" key="6">
    <source>
        <dbReference type="ARBA" id="ARBA00023136"/>
    </source>
</evidence>
<evidence type="ECO:0000256" key="2">
    <source>
        <dbReference type="ARBA" id="ARBA00008193"/>
    </source>
</evidence>
<evidence type="ECO:0000256" key="7">
    <source>
        <dbReference type="SAM" id="Phobius"/>
    </source>
</evidence>
<evidence type="ECO:0000259" key="8">
    <source>
        <dbReference type="Pfam" id="PF03458"/>
    </source>
</evidence>
<dbReference type="Pfam" id="PF03458">
    <property type="entry name" value="Gly_transporter"/>
    <property type="match status" value="2"/>
</dbReference>
<sequence>MCHVTAAVETALNLIGIFAFALSGALMAVQKRMDIVGMAVLAGITALGGGVIRDVLMGDVPPAALRNTWWLLLPLVATVLVFFFHPVVARLRRAMLVFDAIGLGVFCASATAKALAFGMSPVASVLLGTVTGVGGGMLRDVLAGEIPSILRRDTKQYAVPAVAGCILVVLLDAVHQQGVWVQALAAVGICTWRLLALWRRWGAPAPR</sequence>
<evidence type="ECO:0000313" key="9">
    <source>
        <dbReference type="EMBL" id="NNG37474.1"/>
    </source>
</evidence>
<evidence type="ECO:0000256" key="1">
    <source>
        <dbReference type="ARBA" id="ARBA00004651"/>
    </source>
</evidence>
<keyword evidence="6 7" id="KW-0472">Membrane</keyword>
<feature type="transmembrane region" description="Helical" evidence="7">
    <location>
        <begin position="122"/>
        <end position="142"/>
    </location>
</feature>
<feature type="domain" description="Glycine transporter" evidence="8">
    <location>
        <begin position="11"/>
        <end position="85"/>
    </location>
</feature>
<dbReference type="RefSeq" id="WP_171201175.1">
    <property type="nucleotide sequence ID" value="NZ_JABEND010000014.1"/>
</dbReference>
<evidence type="ECO:0000313" key="10">
    <source>
        <dbReference type="Proteomes" id="UP000562984"/>
    </source>
</evidence>
<dbReference type="Proteomes" id="UP000562984">
    <property type="component" value="Unassembled WGS sequence"/>
</dbReference>
<comment type="similarity">
    <text evidence="2">Belongs to the UPF0126 family.</text>
</comment>
<protein>
    <submittedName>
        <fullName evidence="9">Trimeric intracellular cation channel family protein</fullName>
    </submittedName>
</protein>
<feature type="transmembrane region" description="Helical" evidence="7">
    <location>
        <begin position="68"/>
        <end position="89"/>
    </location>
</feature>
<organism evidence="9 10">
    <name type="scientific">Nakamurella aerolata</name>
    <dbReference type="NCBI Taxonomy" id="1656892"/>
    <lineage>
        <taxon>Bacteria</taxon>
        <taxon>Bacillati</taxon>
        <taxon>Actinomycetota</taxon>
        <taxon>Actinomycetes</taxon>
        <taxon>Nakamurellales</taxon>
        <taxon>Nakamurellaceae</taxon>
        <taxon>Nakamurella</taxon>
    </lineage>
</organism>
<gene>
    <name evidence="9" type="ORF">HKD39_17565</name>
</gene>
<keyword evidence="4 7" id="KW-0812">Transmembrane</keyword>
<feature type="transmembrane region" description="Helical" evidence="7">
    <location>
        <begin position="36"/>
        <end position="56"/>
    </location>
</feature>
<feature type="transmembrane region" description="Helical" evidence="7">
    <location>
        <begin position="179"/>
        <end position="198"/>
    </location>
</feature>
<evidence type="ECO:0000256" key="3">
    <source>
        <dbReference type="ARBA" id="ARBA00022475"/>
    </source>
</evidence>
<feature type="transmembrane region" description="Helical" evidence="7">
    <location>
        <begin position="12"/>
        <end position="29"/>
    </location>
</feature>
<evidence type="ECO:0000256" key="4">
    <source>
        <dbReference type="ARBA" id="ARBA00022692"/>
    </source>
</evidence>
<keyword evidence="5 7" id="KW-1133">Transmembrane helix</keyword>
<feature type="domain" description="Glycine transporter" evidence="8">
    <location>
        <begin position="97"/>
        <end position="172"/>
    </location>
</feature>
<accession>A0A849A961</accession>
<reference evidence="9 10" key="1">
    <citation type="submission" date="2020-05" db="EMBL/GenBank/DDBJ databases">
        <title>Nakamurella sp. DB0629 isolated from air conditioner.</title>
        <authorList>
            <person name="Kim D.H."/>
            <person name="Kim D.-U."/>
        </authorList>
    </citation>
    <scope>NUCLEOTIDE SEQUENCE [LARGE SCALE GENOMIC DNA]</scope>
    <source>
        <strain evidence="9 10">DB0629</strain>
    </source>
</reference>
<name>A0A849A961_9ACTN</name>
<dbReference type="AlphaFoldDB" id="A0A849A961"/>
<proteinExistence type="inferred from homology"/>
<dbReference type="PANTHER" id="PTHR30506">
    <property type="entry name" value="INNER MEMBRANE PROTEIN"/>
    <property type="match status" value="1"/>
</dbReference>
<dbReference type="GO" id="GO:0005886">
    <property type="term" value="C:plasma membrane"/>
    <property type="evidence" value="ECO:0007669"/>
    <property type="project" value="UniProtKB-SubCell"/>
</dbReference>
<dbReference type="EMBL" id="JABEND010000014">
    <property type="protein sequence ID" value="NNG37474.1"/>
    <property type="molecule type" value="Genomic_DNA"/>
</dbReference>